<dbReference type="EMBL" id="VWFC01000027">
    <property type="protein sequence ID" value="KAB1323631.1"/>
    <property type="molecule type" value="Genomic_DNA"/>
</dbReference>
<comment type="caution">
    <text evidence="3">The sequence shown here is derived from an EMBL/GenBank/DDBJ whole genome shotgun (WGS) entry which is preliminary data.</text>
</comment>
<evidence type="ECO:0000313" key="4">
    <source>
        <dbReference type="EMBL" id="KAB1323631.1"/>
    </source>
</evidence>
<evidence type="ECO:0000313" key="9">
    <source>
        <dbReference type="Proteomes" id="UP000435985"/>
    </source>
</evidence>
<evidence type="ECO:0000313" key="3">
    <source>
        <dbReference type="EMBL" id="KAA4661128.1"/>
    </source>
</evidence>
<dbReference type="EMBL" id="VWLE01000032">
    <property type="protein sequence ID" value="KAA3953835.1"/>
    <property type="molecule type" value="Genomic_DNA"/>
</dbReference>
<dbReference type="Proteomes" id="UP000365824">
    <property type="component" value="Unassembled WGS sequence"/>
</dbReference>
<dbReference type="EMBL" id="VWFO01000049">
    <property type="protein sequence ID" value="KAA4661128.1"/>
    <property type="molecule type" value="Genomic_DNA"/>
</dbReference>
<proteinExistence type="predicted"/>
<evidence type="ECO:0000313" key="1">
    <source>
        <dbReference type="EMBL" id="KAA3921319.1"/>
    </source>
</evidence>
<evidence type="ECO:0000313" key="5">
    <source>
        <dbReference type="EMBL" id="MDC2745329.1"/>
    </source>
</evidence>
<dbReference type="Proteomes" id="UP000435985">
    <property type="component" value="Unassembled WGS sequence"/>
</dbReference>
<reference evidence="5" key="2">
    <citation type="submission" date="2022-10" db="EMBL/GenBank/DDBJ databases">
        <title>Human gut microbiome strain richness.</title>
        <authorList>
            <person name="Chen-Liaw A."/>
        </authorList>
    </citation>
    <scope>NUCLEOTIDE SEQUENCE</scope>
    <source>
        <strain evidence="5">BSD2780120875st1_E1_BSD2780120875_150330</strain>
    </source>
</reference>
<evidence type="ECO:0000313" key="8">
    <source>
        <dbReference type="Proteomes" id="UP000375690"/>
    </source>
</evidence>
<reference evidence="6 7" key="1">
    <citation type="journal article" date="2019" name="Nat. Med.">
        <title>A library of human gut bacterial isolates paired with longitudinal multiomics data enables mechanistic microbiome research.</title>
        <authorList>
            <person name="Poyet M."/>
            <person name="Groussin M."/>
            <person name="Gibbons S.M."/>
            <person name="Avila-Pacheco J."/>
            <person name="Jiang X."/>
            <person name="Kearney S.M."/>
            <person name="Perrotta A.R."/>
            <person name="Berdy B."/>
            <person name="Zhao S."/>
            <person name="Lieberman T.D."/>
            <person name="Swanson P.K."/>
            <person name="Smith M."/>
            <person name="Roesemann S."/>
            <person name="Alexander J.E."/>
            <person name="Rich S.A."/>
            <person name="Livny J."/>
            <person name="Vlamakis H."/>
            <person name="Clish C."/>
            <person name="Bullock K."/>
            <person name="Deik A."/>
            <person name="Scott J."/>
            <person name="Pierce K.A."/>
            <person name="Xavier R.J."/>
            <person name="Alm E.J."/>
        </authorList>
    </citation>
    <scope>NUCLEOTIDE SEQUENCE [LARGE SCALE GENOMIC DNA]</scope>
    <source>
        <strain evidence="3 9">BIOML-A14</strain>
        <strain evidence="1 7">BIOML-A160</strain>
        <strain evidence="2 6">BIOML-A163</strain>
        <strain evidence="4 8">BIOML-A2</strain>
    </source>
</reference>
<organism evidence="3 9">
    <name type="scientific">Bacteroides ovatus</name>
    <dbReference type="NCBI Taxonomy" id="28116"/>
    <lineage>
        <taxon>Bacteria</taxon>
        <taxon>Pseudomonadati</taxon>
        <taxon>Bacteroidota</taxon>
        <taxon>Bacteroidia</taxon>
        <taxon>Bacteroidales</taxon>
        <taxon>Bacteroidaceae</taxon>
        <taxon>Bacteroides</taxon>
    </lineage>
</organism>
<evidence type="ECO:0008006" key="10">
    <source>
        <dbReference type="Google" id="ProtNLM"/>
    </source>
</evidence>
<name>A0A139KZF7_BACOV</name>
<evidence type="ECO:0000313" key="2">
    <source>
        <dbReference type="EMBL" id="KAA3953835.1"/>
    </source>
</evidence>
<gene>
    <name evidence="4" type="ORF">F3B53_18950</name>
    <name evidence="3" type="ORF">F3B98_24300</name>
    <name evidence="2" type="ORF">F3D71_04470</name>
    <name evidence="1" type="ORF">F3F25_27645</name>
    <name evidence="5" type="ORF">PO382_24355</name>
</gene>
<evidence type="ECO:0000313" key="6">
    <source>
        <dbReference type="Proteomes" id="UP000323717"/>
    </source>
</evidence>
<dbReference type="Proteomes" id="UP000323717">
    <property type="component" value="Unassembled WGS sequence"/>
</dbReference>
<accession>A0A139KZF7</accession>
<dbReference type="EMBL" id="VWLB01000082">
    <property type="protein sequence ID" value="KAA3921319.1"/>
    <property type="molecule type" value="Genomic_DNA"/>
</dbReference>
<evidence type="ECO:0000313" key="7">
    <source>
        <dbReference type="Proteomes" id="UP000365824"/>
    </source>
</evidence>
<dbReference type="Proteomes" id="UP000375690">
    <property type="component" value="Unassembled WGS sequence"/>
</dbReference>
<dbReference type="AlphaFoldDB" id="A0A139KZF7"/>
<dbReference type="EMBL" id="JAQNZF010000052">
    <property type="protein sequence ID" value="MDC2745329.1"/>
    <property type="molecule type" value="Genomic_DNA"/>
</dbReference>
<protein>
    <recommendedName>
        <fullName evidence="10">NVEALA protein</fullName>
    </recommendedName>
</protein>
<dbReference type="RefSeq" id="WP_008648115.1">
    <property type="nucleotide sequence ID" value="NZ_CAAKNR010000128.1"/>
</dbReference>
<sequence>MKKFLFSGICVLAIVTVAVLNIKIDLGSQSSTLSLFSLANIDALAGGETDVSGSRTPDYSWTSDEETHWEDGCLVTTYNSHIGCLSINSDRCYSGVTTMRNRDCPN</sequence>
<dbReference type="Proteomes" id="UP001219389">
    <property type="component" value="Unassembled WGS sequence"/>
</dbReference>